<dbReference type="InterPro" id="IPR033645">
    <property type="entry name" value="VirB9/CagX/TrbG_C"/>
</dbReference>
<keyword evidence="5" id="KW-1185">Reference proteome</keyword>
<dbReference type="Gene3D" id="2.60.40.2500">
    <property type="match status" value="1"/>
</dbReference>
<dbReference type="Pfam" id="PF03524">
    <property type="entry name" value="CagX"/>
    <property type="match status" value="1"/>
</dbReference>
<accession>A0A4P8J4S8</accession>
<evidence type="ECO:0000256" key="1">
    <source>
        <dbReference type="ARBA" id="ARBA00006135"/>
    </source>
</evidence>
<dbReference type="RefSeq" id="WP_137337881.1">
    <property type="nucleotide sequence ID" value="NZ_CP040079.1"/>
</dbReference>
<proteinExistence type="inferred from homology"/>
<dbReference type="OrthoDB" id="9773431at2"/>
<dbReference type="InterPro" id="IPR038161">
    <property type="entry name" value="VirB9/CagX/TrbG_C_sf"/>
</dbReference>
<sequence length="263" mass="28704">MKHRVRRIAVAIVAVTAVLGSGLAHAAKVPRALETDRRVREVRYDPNQVYEVTSTYGYTTTIEFGANERILNSALGDTIGFEVGKFRNHLVLKPVEADAQTNLTVTTSAHVYYFHLTSSRSAAGAVYVVRFIYPDNGDLGDVGSGDGNGSGYAAGGDMQPRVVNRDYQVSGDERSFGLQRVFDDGQFTYFLTVGNKPKPMIYVVQSDGTEALANTRREGPYLVVEQMADRFTLRDGPNVLCVARTSHAGAMSGLSNDNGRVQR</sequence>
<evidence type="ECO:0000313" key="4">
    <source>
        <dbReference type="EMBL" id="QCP55124.1"/>
    </source>
</evidence>
<evidence type="ECO:0000256" key="3">
    <source>
        <dbReference type="SAM" id="SignalP"/>
    </source>
</evidence>
<name>A0A4P8J4S8_9BURK</name>
<feature type="chain" id="PRO_5020339919" evidence="3">
    <location>
        <begin position="27"/>
        <end position="263"/>
    </location>
</feature>
<dbReference type="InterPro" id="IPR010258">
    <property type="entry name" value="Conjugal_tfr_TrbG/VirB9/CagX"/>
</dbReference>
<feature type="signal peptide" evidence="3">
    <location>
        <begin position="1"/>
        <end position="26"/>
    </location>
</feature>
<comment type="similarity">
    <text evidence="1">Belongs to the TrbG/VirB9 family.</text>
</comment>
<gene>
    <name evidence="4" type="ORF">FAZ95_39025</name>
</gene>
<dbReference type="EMBL" id="CP040079">
    <property type="protein sequence ID" value="QCP55124.1"/>
    <property type="molecule type" value="Genomic_DNA"/>
</dbReference>
<keyword evidence="2 3" id="KW-0732">Signal</keyword>
<dbReference type="KEGG" id="tvl:FAZ95_39025"/>
<evidence type="ECO:0000313" key="5">
    <source>
        <dbReference type="Proteomes" id="UP000298656"/>
    </source>
</evidence>
<dbReference type="AlphaFoldDB" id="A0A4P8J4S8"/>
<organism evidence="4 5">
    <name type="scientific">Trinickia violacea</name>
    <dbReference type="NCBI Taxonomy" id="2571746"/>
    <lineage>
        <taxon>Bacteria</taxon>
        <taxon>Pseudomonadati</taxon>
        <taxon>Pseudomonadota</taxon>
        <taxon>Betaproteobacteria</taxon>
        <taxon>Burkholderiales</taxon>
        <taxon>Burkholderiaceae</taxon>
        <taxon>Trinickia</taxon>
    </lineage>
</organism>
<reference evidence="4 5" key="1">
    <citation type="submission" date="2019-05" db="EMBL/GenBank/DDBJ databases">
        <title>Burkholderia sp. DHOD12, isolated from subtropical forest soil.</title>
        <authorList>
            <person name="Gao Z.-H."/>
            <person name="Qiu L.-H."/>
        </authorList>
    </citation>
    <scope>NUCLEOTIDE SEQUENCE [LARGE SCALE GENOMIC DNA]</scope>
    <source>
        <strain evidence="4 5">DHOD12</strain>
    </source>
</reference>
<evidence type="ECO:0000256" key="2">
    <source>
        <dbReference type="ARBA" id="ARBA00022729"/>
    </source>
</evidence>
<dbReference type="Proteomes" id="UP000298656">
    <property type="component" value="Chromosome 3"/>
</dbReference>
<dbReference type="CDD" id="cd06911">
    <property type="entry name" value="VirB9_CagX_TrbG"/>
    <property type="match status" value="1"/>
</dbReference>
<protein>
    <submittedName>
        <fullName evidence="4">Type VI secretion protein</fullName>
    </submittedName>
</protein>